<dbReference type="InterPro" id="IPR002469">
    <property type="entry name" value="Peptidase_S9B_N"/>
</dbReference>
<dbReference type="GO" id="GO:0008236">
    <property type="term" value="F:serine-type peptidase activity"/>
    <property type="evidence" value="ECO:0007669"/>
    <property type="project" value="InterPro"/>
</dbReference>
<evidence type="ECO:0000259" key="1">
    <source>
        <dbReference type="Pfam" id="PF00326"/>
    </source>
</evidence>
<dbReference type="AlphaFoldDB" id="A0A9W6NKF0"/>
<evidence type="ECO:0000259" key="2">
    <source>
        <dbReference type="Pfam" id="PF00930"/>
    </source>
</evidence>
<evidence type="ECO:0000313" key="4">
    <source>
        <dbReference type="Proteomes" id="UP001143480"/>
    </source>
</evidence>
<dbReference type="InterPro" id="IPR050278">
    <property type="entry name" value="Serine_Prot_S9B/DPPIV"/>
</dbReference>
<dbReference type="InterPro" id="IPR001375">
    <property type="entry name" value="Peptidase_S9_cat"/>
</dbReference>
<proteinExistence type="predicted"/>
<dbReference type="GO" id="GO:0008239">
    <property type="term" value="F:dipeptidyl-peptidase activity"/>
    <property type="evidence" value="ECO:0007669"/>
    <property type="project" value="TreeGrafter"/>
</dbReference>
<dbReference type="Pfam" id="PF00326">
    <property type="entry name" value="Peptidase_S9"/>
    <property type="match status" value="1"/>
</dbReference>
<dbReference type="SUPFAM" id="SSF82171">
    <property type="entry name" value="DPP6 N-terminal domain-like"/>
    <property type="match status" value="1"/>
</dbReference>
<feature type="domain" description="Dipeptidylpeptidase IV N-terminal" evidence="2">
    <location>
        <begin position="108"/>
        <end position="397"/>
    </location>
</feature>
<sequence>MDYPELAARTRRFSYGAPRAVTVSPDGARVIFLRSAGPEDPTDALWVFDVATRAERCVANPAQLLRDQPDLPPAERALRERLRLSAGGIGSFALDGAGVLAVFPLGGRLFRADLLTGDVTEIDTVGPVVDPRLDPTGRRIAYVTGGALRVIDADGTDAVLAGEEGVTWGLAEFIGAEEFGRFRGYWWSPDGHSILTARVDESRVPAWHLHDPSQPEQPPTTIAYPHAGATNAKVTLHVLDLDGGWVDVHWDRETYPYLVAAGWSEQGGPLLAVLRRLQQHGLVIAVDPRTGETQVHAELADPRWVEPVAGTPAHLADGRVLVGGELAHDGYDARCLFADGSLITPPHLYVRRVTGRLDGDLIVEASDGEPSEQHIFHIPVTQSSPRANRLTTEPGWHTAQAAGRTIVIGSQSLERGGVEYNIIHNDESIGSISSNAAQPPFAPRPALERVTDRRIPAGVVYPRSHVAGRRLPVLVAIYGGPGHQEVIAARARWLEKQWWADQGFAVVSIDNRGTPGVAPSYDKAIHRRFSDVILADQVDALEALAGKHPDLDLGRVAIRGWSFGGWLSGLGVLRRPDVYHCAVVGAPVTDWSLYDTAYTERYLGLPADAPDVYAHNSLIELASEPPVRPEDARPMLLVHGLVDDNVVAAHTLRLSAALLAAGRPHSMIPLTGATHMAAGGLAEKLLRIELDFIRRSLPPPTPA</sequence>
<accession>A0A9W6NKF0</accession>
<dbReference type="Pfam" id="PF00930">
    <property type="entry name" value="DPPIV_N"/>
    <property type="match status" value="1"/>
</dbReference>
<dbReference type="SUPFAM" id="SSF53474">
    <property type="entry name" value="alpha/beta-Hydrolases"/>
    <property type="match status" value="1"/>
</dbReference>
<dbReference type="PANTHER" id="PTHR11731">
    <property type="entry name" value="PROTEASE FAMILY S9B,C DIPEPTIDYL-PEPTIDASE IV-RELATED"/>
    <property type="match status" value="1"/>
</dbReference>
<keyword evidence="4" id="KW-1185">Reference proteome</keyword>
<gene>
    <name evidence="3" type="ORF">GCM10017581_017530</name>
</gene>
<dbReference type="Proteomes" id="UP001143480">
    <property type="component" value="Unassembled WGS sequence"/>
</dbReference>
<comment type="caution">
    <text evidence="3">The sequence shown here is derived from an EMBL/GenBank/DDBJ whole genome shotgun (WGS) entry which is preliminary data.</text>
</comment>
<name>A0A9W6NKF0_9ACTN</name>
<organism evidence="3 4">
    <name type="scientific">Dactylosporangium matsuzakiense</name>
    <dbReference type="NCBI Taxonomy" id="53360"/>
    <lineage>
        <taxon>Bacteria</taxon>
        <taxon>Bacillati</taxon>
        <taxon>Actinomycetota</taxon>
        <taxon>Actinomycetes</taxon>
        <taxon>Micromonosporales</taxon>
        <taxon>Micromonosporaceae</taxon>
        <taxon>Dactylosporangium</taxon>
    </lineage>
</organism>
<dbReference type="InterPro" id="IPR029058">
    <property type="entry name" value="AB_hydrolase_fold"/>
</dbReference>
<dbReference type="Gene3D" id="2.140.10.30">
    <property type="entry name" value="Dipeptidylpeptidase IV, N-terminal domain"/>
    <property type="match status" value="1"/>
</dbReference>
<dbReference type="EMBL" id="BSFP01000006">
    <property type="protein sequence ID" value="GLL00013.1"/>
    <property type="molecule type" value="Genomic_DNA"/>
</dbReference>
<protein>
    <submittedName>
        <fullName evidence="3">Peptidase</fullName>
    </submittedName>
</protein>
<dbReference type="RefSeq" id="WP_261962798.1">
    <property type="nucleotide sequence ID" value="NZ_BAAAXA010000001.1"/>
</dbReference>
<dbReference type="Gene3D" id="3.40.50.1820">
    <property type="entry name" value="alpha/beta hydrolase"/>
    <property type="match status" value="1"/>
</dbReference>
<evidence type="ECO:0000313" key="3">
    <source>
        <dbReference type="EMBL" id="GLL00013.1"/>
    </source>
</evidence>
<reference evidence="3" key="2">
    <citation type="submission" date="2023-01" db="EMBL/GenBank/DDBJ databases">
        <authorList>
            <person name="Sun Q."/>
            <person name="Evtushenko L."/>
        </authorList>
    </citation>
    <scope>NUCLEOTIDE SEQUENCE</scope>
    <source>
        <strain evidence="3">VKM Ac-1321</strain>
    </source>
</reference>
<dbReference type="PANTHER" id="PTHR11731:SF193">
    <property type="entry name" value="DIPEPTIDYL PEPTIDASE 9"/>
    <property type="match status" value="1"/>
</dbReference>
<dbReference type="GO" id="GO:0006508">
    <property type="term" value="P:proteolysis"/>
    <property type="evidence" value="ECO:0007669"/>
    <property type="project" value="InterPro"/>
</dbReference>
<feature type="domain" description="Peptidase S9 prolyl oligopeptidase catalytic" evidence="1">
    <location>
        <begin position="495"/>
        <end position="696"/>
    </location>
</feature>
<reference evidence="3" key="1">
    <citation type="journal article" date="2014" name="Int. J. Syst. Evol. Microbiol.">
        <title>Complete genome sequence of Corynebacterium casei LMG S-19264T (=DSM 44701T), isolated from a smear-ripened cheese.</title>
        <authorList>
            <consortium name="US DOE Joint Genome Institute (JGI-PGF)"/>
            <person name="Walter F."/>
            <person name="Albersmeier A."/>
            <person name="Kalinowski J."/>
            <person name="Ruckert C."/>
        </authorList>
    </citation>
    <scope>NUCLEOTIDE SEQUENCE</scope>
    <source>
        <strain evidence="3">VKM Ac-1321</strain>
    </source>
</reference>